<dbReference type="Pfam" id="PF00534">
    <property type="entry name" value="Glycos_transf_1"/>
    <property type="match status" value="1"/>
</dbReference>
<protein>
    <submittedName>
        <fullName evidence="3">Glycosyltransferase family 1 protein</fullName>
    </submittedName>
</protein>
<accession>A0A940NQA7</accession>
<comment type="caution">
    <text evidence="3">The sequence shown here is derived from an EMBL/GenBank/DDBJ whole genome shotgun (WGS) entry which is preliminary data.</text>
</comment>
<dbReference type="PANTHER" id="PTHR45947">
    <property type="entry name" value="SULFOQUINOVOSYL TRANSFERASE SQD2"/>
    <property type="match status" value="1"/>
</dbReference>
<reference evidence="3" key="1">
    <citation type="submission" date="2021-04" db="EMBL/GenBank/DDBJ databases">
        <title>Genome seq and assembly of Bacillus sp.</title>
        <authorList>
            <person name="Chhetri G."/>
        </authorList>
    </citation>
    <scope>NUCLEOTIDE SEQUENCE</scope>
    <source>
        <strain evidence="3">RG28</strain>
    </source>
</reference>
<sequence length="386" mass="44063">MKIVIFTDTYLPQINGVSKTLNLLTNYLEKSGIDYLIVVPHDDKLSMNSPNIFPIKSIPFKLYPDCKIALPNLKRLKKRLIEFNPDLVHIATPFSIGLCGLSLSKKLGIPIVGSFHTNFHSYLQYYKLEFLRDIIWRYLKWFHQSFQKTFVPSKDTLEELKEKNFRHLSIWTHGVDCDLFHPIEDVSSIRSKYKITSKYILSFVSRMAPEKDLETLALIIQNTKLRYGDDVTWILAGDGPKKNELMKKTGESNIIYTGFLEKEALTEIYSISNLMIFPSSTETFGNVVLESMACGTPVICANSGGVRTIVRDYSTGILCEPKNVSSFCQAIDDCLTKPIFLEAMSKKARAYATTQNWDTIFHQLISEYLEVVDQNIETVHLTPISN</sequence>
<dbReference type="GO" id="GO:0016758">
    <property type="term" value="F:hexosyltransferase activity"/>
    <property type="evidence" value="ECO:0007669"/>
    <property type="project" value="TreeGrafter"/>
</dbReference>
<dbReference type="InterPro" id="IPR050194">
    <property type="entry name" value="Glycosyltransferase_grp1"/>
</dbReference>
<keyword evidence="4" id="KW-1185">Reference proteome</keyword>
<dbReference type="CDD" id="cd03814">
    <property type="entry name" value="GT4-like"/>
    <property type="match status" value="1"/>
</dbReference>
<dbReference type="RefSeq" id="WP_209406670.1">
    <property type="nucleotide sequence ID" value="NZ_JAGIYQ010000010.1"/>
</dbReference>
<evidence type="ECO:0000313" key="3">
    <source>
        <dbReference type="EMBL" id="MBP0726329.1"/>
    </source>
</evidence>
<proteinExistence type="predicted"/>
<dbReference type="Pfam" id="PF13439">
    <property type="entry name" value="Glyco_transf_4"/>
    <property type="match status" value="1"/>
</dbReference>
<evidence type="ECO:0000259" key="2">
    <source>
        <dbReference type="Pfam" id="PF13439"/>
    </source>
</evidence>
<feature type="domain" description="Glycosyltransferase subfamily 4-like N-terminal" evidence="2">
    <location>
        <begin position="14"/>
        <end position="178"/>
    </location>
</feature>
<dbReference type="PANTHER" id="PTHR45947:SF3">
    <property type="entry name" value="SULFOQUINOVOSYL TRANSFERASE SQD2"/>
    <property type="match status" value="1"/>
</dbReference>
<dbReference type="AlphaFoldDB" id="A0A940NQA7"/>
<organism evidence="3 4">
    <name type="scientific">Gottfriedia endophytica</name>
    <dbReference type="NCBI Taxonomy" id="2820819"/>
    <lineage>
        <taxon>Bacteria</taxon>
        <taxon>Bacillati</taxon>
        <taxon>Bacillota</taxon>
        <taxon>Bacilli</taxon>
        <taxon>Bacillales</taxon>
        <taxon>Bacillaceae</taxon>
        <taxon>Gottfriedia</taxon>
    </lineage>
</organism>
<dbReference type="Proteomes" id="UP000682134">
    <property type="component" value="Unassembled WGS sequence"/>
</dbReference>
<evidence type="ECO:0000259" key="1">
    <source>
        <dbReference type="Pfam" id="PF00534"/>
    </source>
</evidence>
<dbReference type="Gene3D" id="3.40.50.2000">
    <property type="entry name" value="Glycogen Phosphorylase B"/>
    <property type="match status" value="2"/>
</dbReference>
<dbReference type="InterPro" id="IPR028098">
    <property type="entry name" value="Glyco_trans_4-like_N"/>
</dbReference>
<dbReference type="SUPFAM" id="SSF53756">
    <property type="entry name" value="UDP-Glycosyltransferase/glycogen phosphorylase"/>
    <property type="match status" value="1"/>
</dbReference>
<dbReference type="InterPro" id="IPR001296">
    <property type="entry name" value="Glyco_trans_1"/>
</dbReference>
<dbReference type="EMBL" id="JAGIYQ010000010">
    <property type="protein sequence ID" value="MBP0726329.1"/>
    <property type="molecule type" value="Genomic_DNA"/>
</dbReference>
<evidence type="ECO:0000313" key="4">
    <source>
        <dbReference type="Proteomes" id="UP000682134"/>
    </source>
</evidence>
<name>A0A940NQA7_9BACI</name>
<feature type="domain" description="Glycosyl transferase family 1" evidence="1">
    <location>
        <begin position="189"/>
        <end position="349"/>
    </location>
</feature>
<gene>
    <name evidence="3" type="ORF">J5Y03_14300</name>
</gene>